<evidence type="ECO:0000313" key="10">
    <source>
        <dbReference type="EMBL" id="KAG9245940.1"/>
    </source>
</evidence>
<dbReference type="EC" id="5.4.99.-" evidence="7"/>
<reference evidence="10" key="1">
    <citation type="journal article" date="2021" name="IMA Fungus">
        <title>Genomic characterization of three marine fungi, including Emericellopsis atlantica sp. nov. with signatures of a generalist lifestyle and marine biomass degradation.</title>
        <authorList>
            <person name="Hagestad O.C."/>
            <person name="Hou L."/>
            <person name="Andersen J.H."/>
            <person name="Hansen E.H."/>
            <person name="Altermark B."/>
            <person name="Li C."/>
            <person name="Kuhnert E."/>
            <person name="Cox R.J."/>
            <person name="Crous P.W."/>
            <person name="Spatafora J.W."/>
            <person name="Lail K."/>
            <person name="Amirebrahimi M."/>
            <person name="Lipzen A."/>
            <person name="Pangilinan J."/>
            <person name="Andreopoulos W."/>
            <person name="Hayes R.D."/>
            <person name="Ng V."/>
            <person name="Grigoriev I.V."/>
            <person name="Jackson S.A."/>
            <person name="Sutton T.D.S."/>
            <person name="Dobson A.D.W."/>
            <person name="Rama T."/>
        </authorList>
    </citation>
    <scope>NUCLEOTIDE SEQUENCE</scope>
    <source>
        <strain evidence="10">TRa3180A</strain>
    </source>
</reference>
<sequence length="721" mass="82951">MPACAPKTGQKGQLSAKTDHSRWRMLNERGVHTWHYLKSEEEVKAWPQTTADKWYLGIPTGLPELKPAKTPLDAVKNGLDFYKELQLTAGNWGCEYGGPMFLLPGLIVTWTVTNTAIPDNIRIEIRNYILARANDDGGWGLHIEGESTAFGTAMNYTALRLLGCDADIPQMTKARATLHKMGGAKCGPHWAKFWLSVLGACEWDIVNPCPPELWLLPDWAPISPWRWWIHMRQVFLPMSWVYSQRWTYPETQIVRELRKELFVEDHASINWGSHRNTIYEKDDFNPKSCILLVIFWIFANVWPYIRPNFLKQRAEDWVWKLIQMEDKNTDFTNLGPVNSPMNFLVCYIKEGPDAYSVKRHRERVHDFLWMKDEGMMMNGTNGLQAWDTAFSIQAVMDAGLAEDPKYKKMLVKALEFLEDQQVRENVDDQAICYRQQRKGAWTFSNKDQGYAVSDCISEALKAVLLLQRTPGYPILLDDQRIFDAVDTLLTYQNASGGCASYEPQRGSEKLELLNAAEVFGHIMVEYDYPECTTAVVTALSLFSKYYPDYRTQEIHLFKSRCLDYIRRAQYPDGRWYGSWGICFTYAAQFALESLASIGETYANSEHSRKGCDYLIAHQRADGGWSESYKSCEQNTWIDHPSGSQVVMTAWACMGLLEAHYPDREPIERGLKLIMGRQQKNGEWKQEAIEGVFNKSCMISYPNYKFVFPIKALGIYARRYGD</sequence>
<dbReference type="PANTHER" id="PTHR11764">
    <property type="entry name" value="TERPENE CYCLASE/MUTASE FAMILY MEMBER"/>
    <property type="match status" value="1"/>
</dbReference>
<dbReference type="Gene3D" id="6.20.120.20">
    <property type="match status" value="1"/>
</dbReference>
<dbReference type="PANTHER" id="PTHR11764:SF20">
    <property type="entry name" value="LANOSTEROL SYNTHASE"/>
    <property type="match status" value="1"/>
</dbReference>
<dbReference type="EMBL" id="MU253824">
    <property type="protein sequence ID" value="KAG9245940.1"/>
    <property type="molecule type" value="Genomic_DNA"/>
</dbReference>
<dbReference type="Proteomes" id="UP000887226">
    <property type="component" value="Unassembled WGS sequence"/>
</dbReference>
<dbReference type="OrthoDB" id="21502at2759"/>
<dbReference type="Gene3D" id="1.50.10.20">
    <property type="match status" value="2"/>
</dbReference>
<name>A0A9P8CGP8_9HELO</name>
<dbReference type="NCBIfam" id="TIGR01787">
    <property type="entry name" value="squalene_cyclas"/>
    <property type="match status" value="1"/>
</dbReference>
<dbReference type="AlphaFoldDB" id="A0A9P8CGP8"/>
<proteinExistence type="inferred from homology"/>
<feature type="domain" description="Squalene cyclase N-terminal" evidence="9">
    <location>
        <begin position="115"/>
        <end position="327"/>
    </location>
</feature>
<dbReference type="Pfam" id="PF13243">
    <property type="entry name" value="SQHop_cyclase_C"/>
    <property type="match status" value="1"/>
</dbReference>
<dbReference type="SFLD" id="SFLDG01016">
    <property type="entry name" value="Prenyltransferase_Like_2"/>
    <property type="match status" value="1"/>
</dbReference>
<keyword evidence="4" id="KW-0752">Steroid biosynthesis</keyword>
<dbReference type="Pfam" id="PF13249">
    <property type="entry name" value="SQHop_cyclase_N"/>
    <property type="match status" value="1"/>
</dbReference>
<evidence type="ECO:0000256" key="5">
    <source>
        <dbReference type="ARBA" id="ARBA00023098"/>
    </source>
</evidence>
<keyword evidence="2" id="KW-0444">Lipid biosynthesis</keyword>
<dbReference type="GO" id="GO:0000250">
    <property type="term" value="F:lanosterol synthase activity"/>
    <property type="evidence" value="ECO:0007669"/>
    <property type="project" value="UniProtKB-ARBA"/>
</dbReference>
<dbReference type="GO" id="GO:0016104">
    <property type="term" value="P:triterpenoid biosynthetic process"/>
    <property type="evidence" value="ECO:0007669"/>
    <property type="project" value="InterPro"/>
</dbReference>
<dbReference type="InterPro" id="IPR018333">
    <property type="entry name" value="Squalene_cyclase"/>
</dbReference>
<evidence type="ECO:0000256" key="7">
    <source>
        <dbReference type="RuleBase" id="RU362003"/>
    </source>
</evidence>
<dbReference type="SUPFAM" id="SSF48239">
    <property type="entry name" value="Terpenoid cyclases/Protein prenyltransferases"/>
    <property type="match status" value="2"/>
</dbReference>
<keyword evidence="5" id="KW-0443">Lipid metabolism</keyword>
<dbReference type="InterPro" id="IPR008930">
    <property type="entry name" value="Terpenoid_cyclase/PrenylTrfase"/>
</dbReference>
<keyword evidence="3" id="KW-0677">Repeat</keyword>
<gene>
    <name evidence="10" type="ORF">BJ878DRAFT_533572</name>
</gene>
<dbReference type="InterPro" id="IPR032697">
    <property type="entry name" value="SQ_cyclase_N"/>
</dbReference>
<evidence type="ECO:0000313" key="11">
    <source>
        <dbReference type="Proteomes" id="UP000887226"/>
    </source>
</evidence>
<keyword evidence="11" id="KW-1185">Reference proteome</keyword>
<dbReference type="FunFam" id="1.50.10.20:FF:000003">
    <property type="entry name" value="Terpene cyclase/mutase family member"/>
    <property type="match status" value="1"/>
</dbReference>
<comment type="caution">
    <text evidence="10">The sequence shown here is derived from an EMBL/GenBank/DDBJ whole genome shotgun (WGS) entry which is preliminary data.</text>
</comment>
<evidence type="ECO:0000256" key="1">
    <source>
        <dbReference type="ARBA" id="ARBA00009755"/>
    </source>
</evidence>
<dbReference type="CDD" id="cd02892">
    <property type="entry name" value="SQCY_1"/>
    <property type="match status" value="1"/>
</dbReference>
<evidence type="ECO:0000256" key="6">
    <source>
        <dbReference type="ARBA" id="ARBA00023235"/>
    </source>
</evidence>
<dbReference type="GO" id="GO:0005811">
    <property type="term" value="C:lipid droplet"/>
    <property type="evidence" value="ECO:0007669"/>
    <property type="project" value="InterPro"/>
</dbReference>
<dbReference type="GO" id="GO:0006696">
    <property type="term" value="P:ergosterol biosynthetic process"/>
    <property type="evidence" value="ECO:0007669"/>
    <property type="project" value="TreeGrafter"/>
</dbReference>
<comment type="similarity">
    <text evidence="1 7">Belongs to the terpene cyclase/mutase family.</text>
</comment>
<feature type="domain" description="Squalene cyclase C-terminal" evidence="8">
    <location>
        <begin position="386"/>
        <end position="716"/>
    </location>
</feature>
<evidence type="ECO:0000256" key="4">
    <source>
        <dbReference type="ARBA" id="ARBA00022955"/>
    </source>
</evidence>
<dbReference type="InterPro" id="IPR032696">
    <property type="entry name" value="SQ_cyclase_C"/>
</dbReference>
<evidence type="ECO:0000259" key="8">
    <source>
        <dbReference type="Pfam" id="PF13243"/>
    </source>
</evidence>
<protein>
    <recommendedName>
        <fullName evidence="7">Terpene cyclase/mutase family member</fullName>
        <ecNumber evidence="7">5.4.99.-</ecNumber>
    </recommendedName>
</protein>
<organism evidence="10 11">
    <name type="scientific">Calycina marina</name>
    <dbReference type="NCBI Taxonomy" id="1763456"/>
    <lineage>
        <taxon>Eukaryota</taxon>
        <taxon>Fungi</taxon>
        <taxon>Dikarya</taxon>
        <taxon>Ascomycota</taxon>
        <taxon>Pezizomycotina</taxon>
        <taxon>Leotiomycetes</taxon>
        <taxon>Helotiales</taxon>
        <taxon>Pezizellaceae</taxon>
        <taxon>Calycina</taxon>
    </lineage>
</organism>
<evidence type="ECO:0000256" key="3">
    <source>
        <dbReference type="ARBA" id="ARBA00022737"/>
    </source>
</evidence>
<evidence type="ECO:0000256" key="2">
    <source>
        <dbReference type="ARBA" id="ARBA00022516"/>
    </source>
</evidence>
<evidence type="ECO:0000259" key="9">
    <source>
        <dbReference type="Pfam" id="PF13249"/>
    </source>
</evidence>
<accession>A0A9P8CGP8</accession>
<keyword evidence="6 7" id="KW-0413">Isomerase</keyword>